<evidence type="ECO:0000256" key="2">
    <source>
        <dbReference type="ARBA" id="ARBA00022448"/>
    </source>
</evidence>
<keyword evidence="3" id="KW-1003">Cell membrane</keyword>
<feature type="transmembrane region" description="Helical" evidence="7">
    <location>
        <begin position="146"/>
        <end position="168"/>
    </location>
</feature>
<comment type="caution">
    <text evidence="9">The sequence shown here is derived from an EMBL/GenBank/DDBJ whole genome shotgun (WGS) entry which is preliminary data.</text>
</comment>
<sequence length="280" mass="30750">MVIRRVLSTVFITFWSVFVLMPILWALVTSFKSPEAVDFGATFVPFVDFTPTLLGWESVFGIGGGNINLVPALFNSIIVTFGGAAISLVLGTVSAYGLSRFAYKLGFIRNNDIVFFFVSQRIMPPIVLSFPFFLMLRDLGLLDTHLGLILVSIGGLMPIVVWLMVDFFNGIPRELDEMAMLEGYSPFEAFLRVILPLTAPGLTVAGMFAVIFGWNDFFYPLVLTFGQVVTLPLAIVALNATITPYWTLSAAAIFAILPLIIFAFAMERFLSKGSLSGAVR</sequence>
<keyword evidence="2" id="KW-0813">Transport</keyword>
<evidence type="ECO:0000256" key="1">
    <source>
        <dbReference type="ARBA" id="ARBA00004651"/>
    </source>
</evidence>
<feature type="transmembrane region" description="Helical" evidence="7">
    <location>
        <begin position="7"/>
        <end position="28"/>
    </location>
</feature>
<organism evidence="9">
    <name type="scientific">freshwater metagenome</name>
    <dbReference type="NCBI Taxonomy" id="449393"/>
    <lineage>
        <taxon>unclassified sequences</taxon>
        <taxon>metagenomes</taxon>
        <taxon>ecological metagenomes</taxon>
    </lineage>
</organism>
<dbReference type="PANTHER" id="PTHR32243:SF18">
    <property type="entry name" value="INNER MEMBRANE ABC TRANSPORTER PERMEASE PROTEIN YCJP"/>
    <property type="match status" value="1"/>
</dbReference>
<proteinExistence type="predicted"/>
<feature type="transmembrane region" description="Helical" evidence="7">
    <location>
        <begin position="113"/>
        <end position="134"/>
    </location>
</feature>
<evidence type="ECO:0000256" key="4">
    <source>
        <dbReference type="ARBA" id="ARBA00022692"/>
    </source>
</evidence>
<feature type="transmembrane region" description="Helical" evidence="7">
    <location>
        <begin position="217"/>
        <end position="238"/>
    </location>
</feature>
<feature type="domain" description="ABC transmembrane type-1" evidence="8">
    <location>
        <begin position="73"/>
        <end position="266"/>
    </location>
</feature>
<dbReference type="SUPFAM" id="SSF161098">
    <property type="entry name" value="MetI-like"/>
    <property type="match status" value="1"/>
</dbReference>
<dbReference type="InterPro" id="IPR035906">
    <property type="entry name" value="MetI-like_sf"/>
</dbReference>
<feature type="transmembrane region" description="Helical" evidence="7">
    <location>
        <begin position="189"/>
        <end position="211"/>
    </location>
</feature>
<dbReference type="PANTHER" id="PTHR32243">
    <property type="entry name" value="MALTOSE TRANSPORT SYSTEM PERMEASE-RELATED"/>
    <property type="match status" value="1"/>
</dbReference>
<protein>
    <submittedName>
        <fullName evidence="9">ABC transporter permease</fullName>
    </submittedName>
</protein>
<dbReference type="InterPro" id="IPR000515">
    <property type="entry name" value="MetI-like"/>
</dbReference>
<dbReference type="GO" id="GO:0005886">
    <property type="term" value="C:plasma membrane"/>
    <property type="evidence" value="ECO:0007669"/>
    <property type="project" value="UniProtKB-SubCell"/>
</dbReference>
<comment type="subcellular location">
    <subcellularLocation>
        <location evidence="1">Cell membrane</location>
        <topology evidence="1">Multi-pass membrane protein</topology>
    </subcellularLocation>
</comment>
<gene>
    <name evidence="9" type="ORF">GM51_17630</name>
</gene>
<dbReference type="Pfam" id="PF00528">
    <property type="entry name" value="BPD_transp_1"/>
    <property type="match status" value="1"/>
</dbReference>
<reference evidence="9" key="1">
    <citation type="submission" date="2014-06" db="EMBL/GenBank/DDBJ databases">
        <title>Key roles for freshwater Actinobacteria revealed by deep metagenomic sequencing.</title>
        <authorList>
            <person name="Ghai R."/>
            <person name="Mizuno C.M."/>
            <person name="Picazo A."/>
            <person name="Camacho A."/>
            <person name="Rodriguez-Valera F."/>
        </authorList>
    </citation>
    <scope>NUCLEOTIDE SEQUENCE</scope>
</reference>
<name>A0A094PT55_9ZZZZ</name>
<dbReference type="AlphaFoldDB" id="A0A094PT55"/>
<keyword evidence="5 7" id="KW-1133">Transmembrane helix</keyword>
<evidence type="ECO:0000259" key="8">
    <source>
        <dbReference type="PROSITE" id="PS50928"/>
    </source>
</evidence>
<evidence type="ECO:0000256" key="7">
    <source>
        <dbReference type="SAM" id="Phobius"/>
    </source>
</evidence>
<dbReference type="Gene3D" id="1.10.3720.10">
    <property type="entry name" value="MetI-like"/>
    <property type="match status" value="1"/>
</dbReference>
<dbReference type="EMBL" id="JNSL01000153">
    <property type="protein sequence ID" value="KGA14292.1"/>
    <property type="molecule type" value="Genomic_DNA"/>
</dbReference>
<evidence type="ECO:0000313" key="9">
    <source>
        <dbReference type="EMBL" id="KGA14292.1"/>
    </source>
</evidence>
<evidence type="ECO:0000256" key="5">
    <source>
        <dbReference type="ARBA" id="ARBA00022989"/>
    </source>
</evidence>
<dbReference type="InterPro" id="IPR050901">
    <property type="entry name" value="BP-dep_ABC_trans_perm"/>
</dbReference>
<accession>A0A094PT55</accession>
<dbReference type="GO" id="GO:0055085">
    <property type="term" value="P:transmembrane transport"/>
    <property type="evidence" value="ECO:0007669"/>
    <property type="project" value="InterPro"/>
</dbReference>
<keyword evidence="4 7" id="KW-0812">Transmembrane</keyword>
<feature type="transmembrane region" description="Helical" evidence="7">
    <location>
        <begin position="77"/>
        <end position="101"/>
    </location>
</feature>
<keyword evidence="6 7" id="KW-0472">Membrane</keyword>
<dbReference type="PROSITE" id="PS50928">
    <property type="entry name" value="ABC_TM1"/>
    <property type="match status" value="1"/>
</dbReference>
<evidence type="ECO:0000256" key="6">
    <source>
        <dbReference type="ARBA" id="ARBA00023136"/>
    </source>
</evidence>
<dbReference type="CDD" id="cd06261">
    <property type="entry name" value="TM_PBP2"/>
    <property type="match status" value="1"/>
</dbReference>
<evidence type="ECO:0000256" key="3">
    <source>
        <dbReference type="ARBA" id="ARBA00022475"/>
    </source>
</evidence>
<feature type="transmembrane region" description="Helical" evidence="7">
    <location>
        <begin position="245"/>
        <end position="266"/>
    </location>
</feature>